<keyword evidence="4" id="KW-1185">Reference proteome</keyword>
<organism evidence="3 4">
    <name type="scientific">Gymnorhina tibicen</name>
    <name type="common">Australian magpie</name>
    <name type="synonym">Cracticus tibicen</name>
    <dbReference type="NCBI Taxonomy" id="9132"/>
    <lineage>
        <taxon>Eukaryota</taxon>
        <taxon>Metazoa</taxon>
        <taxon>Chordata</taxon>
        <taxon>Craniata</taxon>
        <taxon>Vertebrata</taxon>
        <taxon>Euteleostomi</taxon>
        <taxon>Archelosauria</taxon>
        <taxon>Archosauria</taxon>
        <taxon>Dinosauria</taxon>
        <taxon>Saurischia</taxon>
        <taxon>Theropoda</taxon>
        <taxon>Coelurosauria</taxon>
        <taxon>Aves</taxon>
        <taxon>Neognathae</taxon>
        <taxon>Neoaves</taxon>
        <taxon>Telluraves</taxon>
        <taxon>Australaves</taxon>
        <taxon>Passeriformes</taxon>
        <taxon>Artamidae</taxon>
        <taxon>Gymnorhina</taxon>
    </lineage>
</organism>
<feature type="region of interest" description="Disordered" evidence="1">
    <location>
        <begin position="131"/>
        <end position="157"/>
    </location>
</feature>
<dbReference type="Gene3D" id="1.25.40.10">
    <property type="entry name" value="Tetratricopeptide repeat domain"/>
    <property type="match status" value="1"/>
</dbReference>
<protein>
    <submittedName>
        <fullName evidence="3">TTC5 protein</fullName>
    </submittedName>
</protein>
<dbReference type="InterPro" id="IPR011990">
    <property type="entry name" value="TPR-like_helical_dom_sf"/>
</dbReference>
<accession>A0A7L1BKR4</accession>
<reference evidence="3 4" key="1">
    <citation type="submission" date="2019-09" db="EMBL/GenBank/DDBJ databases">
        <title>Bird 10,000 Genomes (B10K) Project - Family phase.</title>
        <authorList>
            <person name="Zhang G."/>
        </authorList>
    </citation>
    <scope>NUCLEOTIDE SEQUENCE [LARGE SCALE GENOMIC DNA]</scope>
    <source>
        <strain evidence="3">B10K-DU-002-05</strain>
        <tissue evidence="3">Muscle</tissue>
    </source>
</reference>
<comment type="caution">
    <text evidence="3">The sequence shown here is derived from an EMBL/GenBank/DDBJ whole genome shotgun (WGS) entry which is preliminary data.</text>
</comment>
<name>A0A7L1BKR4_GYMTI</name>
<sequence>LVTDLYHFRDSLTPRDHPGDPNDPADPLVAEMEKTLKLMEEVQVSPEGRGRALVLRARALGVAPEVGGARAELALGHALKLDPALGAAWRQLGEQRWRRGDIRGARDAFGGALQQGEDPEARRLLSMALRAQGAGPGPKGAGPDSKGAGPSPGDEALRESLAQAEAAVRSDPSDGQSWYVLGNAHVSLFFAGGQSPGSARRALAAYTQAERVDPTAAANPDLHLNRATLLQYLERFQAALEGLSRAAELAPGWDEPRKRHGNLVEFLSRLCSLLANRGKLRGKRRRGLAGPVPLPLLGPLGGAGGPRPSPIAALRPGPNPQRVLLGRVLFSLAPPGGVPYTVGLQDGGGAVAAVTVYNAAPAWGVTVGDALGVPDPVLTQHQHQHHGQTFSFLGIRVSSPLSLVVNGKRPPGSA</sequence>
<proteinExistence type="predicted"/>
<feature type="non-terminal residue" evidence="3">
    <location>
        <position position="1"/>
    </location>
</feature>
<evidence type="ECO:0000313" key="3">
    <source>
        <dbReference type="EMBL" id="NXM50083.1"/>
    </source>
</evidence>
<dbReference type="InterPro" id="IPR038645">
    <property type="entry name" value="TTC5_OB_sf"/>
</dbReference>
<feature type="non-terminal residue" evidence="3">
    <location>
        <position position="414"/>
    </location>
</feature>
<evidence type="ECO:0000313" key="4">
    <source>
        <dbReference type="Proteomes" id="UP000579941"/>
    </source>
</evidence>
<evidence type="ECO:0000259" key="2">
    <source>
        <dbReference type="Pfam" id="PF16669"/>
    </source>
</evidence>
<dbReference type="Proteomes" id="UP000579941">
    <property type="component" value="Unassembled WGS sequence"/>
</dbReference>
<feature type="compositionally biased region" description="Low complexity" evidence="1">
    <location>
        <begin position="141"/>
        <end position="154"/>
    </location>
</feature>
<evidence type="ECO:0000256" key="1">
    <source>
        <dbReference type="SAM" id="MobiDB-lite"/>
    </source>
</evidence>
<dbReference type="Pfam" id="PF16669">
    <property type="entry name" value="TTC5_OB"/>
    <property type="match status" value="1"/>
</dbReference>
<dbReference type="AlphaFoldDB" id="A0A7L1BKR4"/>
<feature type="domain" description="Tetratricopeptide repeat protein 5 OB fold" evidence="2">
    <location>
        <begin position="310"/>
        <end position="411"/>
    </location>
</feature>
<dbReference type="Gene3D" id="2.40.50.550">
    <property type="match status" value="1"/>
</dbReference>
<dbReference type="EMBL" id="VXAZ01009515">
    <property type="protein sequence ID" value="NXM50083.1"/>
    <property type="molecule type" value="Genomic_DNA"/>
</dbReference>
<gene>
    <name evidence="3" type="primary">Ttc5</name>
    <name evidence="3" type="ORF">GYMTIB_R15164</name>
</gene>
<dbReference type="InterPro" id="IPR032076">
    <property type="entry name" value="TTC5_OB"/>
</dbReference>
<dbReference type="SUPFAM" id="SSF48452">
    <property type="entry name" value="TPR-like"/>
    <property type="match status" value="1"/>
</dbReference>